<evidence type="ECO:0000313" key="3">
    <source>
        <dbReference type="Proteomes" id="UP000030185"/>
    </source>
</evidence>
<dbReference type="RefSeq" id="WP_052430325.1">
    <property type="nucleotide sequence ID" value="NZ_BBLT01000008.1"/>
</dbReference>
<sequence>MNISYREFEDADRMKVVSMIQDFYNDDPSGKNKTEEQIDKTFEAFKKHPDYGSIKIFRDGNRIVGYCIIVYFYSNEYGGLILNIDELYVIPEYRGKGISSDFVRYLKERKDIEFVAMELEVLPYNVRALKLYEKLGFIKSDRSYLMLKK</sequence>
<dbReference type="PANTHER" id="PTHR43617">
    <property type="entry name" value="L-AMINO ACID N-ACETYLTRANSFERASE"/>
    <property type="match status" value="1"/>
</dbReference>
<organism evidence="2 3">
    <name type="scientific">Sporocytophaga myxococcoides</name>
    <dbReference type="NCBI Taxonomy" id="153721"/>
    <lineage>
        <taxon>Bacteria</taxon>
        <taxon>Pseudomonadati</taxon>
        <taxon>Bacteroidota</taxon>
        <taxon>Cytophagia</taxon>
        <taxon>Cytophagales</taxon>
        <taxon>Cytophagaceae</taxon>
        <taxon>Sporocytophaga</taxon>
    </lineage>
</organism>
<dbReference type="InterPro" id="IPR050276">
    <property type="entry name" value="MshD_Acetyltransferase"/>
</dbReference>
<keyword evidence="3" id="KW-1185">Reference proteome</keyword>
<feature type="domain" description="N-acetyltransferase" evidence="1">
    <location>
        <begin position="3"/>
        <end position="149"/>
    </location>
</feature>
<dbReference type="InterPro" id="IPR000182">
    <property type="entry name" value="GNAT_dom"/>
</dbReference>
<proteinExistence type="predicted"/>
<dbReference type="InterPro" id="IPR016181">
    <property type="entry name" value="Acyl_CoA_acyltransferase"/>
</dbReference>
<dbReference type="AlphaFoldDB" id="A0A098LJX1"/>
<dbReference type="EMBL" id="BBLT01000008">
    <property type="protein sequence ID" value="GAL86483.1"/>
    <property type="molecule type" value="Genomic_DNA"/>
</dbReference>
<protein>
    <recommendedName>
        <fullName evidence="1">N-acetyltransferase domain-containing protein</fullName>
    </recommendedName>
</protein>
<gene>
    <name evidence="2" type="ORF">MYP_3712</name>
</gene>
<dbReference type="Pfam" id="PF00583">
    <property type="entry name" value="Acetyltransf_1"/>
    <property type="match status" value="1"/>
</dbReference>
<dbReference type="Proteomes" id="UP000030185">
    <property type="component" value="Unassembled WGS sequence"/>
</dbReference>
<dbReference type="STRING" id="153721.MYP_3712"/>
<dbReference type="Gene3D" id="3.40.630.30">
    <property type="match status" value="1"/>
</dbReference>
<dbReference type="OrthoDB" id="9805924at2"/>
<name>A0A098LJX1_9BACT</name>
<reference evidence="2 3" key="1">
    <citation type="submission" date="2014-09" db="EMBL/GenBank/DDBJ databases">
        <title>Sporocytophaga myxococcoides PG-01 genome sequencing.</title>
        <authorList>
            <person name="Liu L."/>
            <person name="Gao P.J."/>
            <person name="Chen G.J."/>
            <person name="Wang L.S."/>
        </authorList>
    </citation>
    <scope>NUCLEOTIDE SEQUENCE [LARGE SCALE GENOMIC DNA]</scope>
    <source>
        <strain evidence="2 3">PG-01</strain>
    </source>
</reference>
<evidence type="ECO:0000313" key="2">
    <source>
        <dbReference type="EMBL" id="GAL86483.1"/>
    </source>
</evidence>
<evidence type="ECO:0000259" key="1">
    <source>
        <dbReference type="PROSITE" id="PS51186"/>
    </source>
</evidence>
<dbReference type="eggNOG" id="COG0456">
    <property type="taxonomic scope" value="Bacteria"/>
</dbReference>
<dbReference type="CDD" id="cd04301">
    <property type="entry name" value="NAT_SF"/>
    <property type="match status" value="1"/>
</dbReference>
<dbReference type="SUPFAM" id="SSF55729">
    <property type="entry name" value="Acyl-CoA N-acyltransferases (Nat)"/>
    <property type="match status" value="1"/>
</dbReference>
<accession>A0A098LJX1</accession>
<dbReference type="PROSITE" id="PS51186">
    <property type="entry name" value="GNAT"/>
    <property type="match status" value="1"/>
</dbReference>
<comment type="caution">
    <text evidence="2">The sequence shown here is derived from an EMBL/GenBank/DDBJ whole genome shotgun (WGS) entry which is preliminary data.</text>
</comment>
<dbReference type="GO" id="GO:0016747">
    <property type="term" value="F:acyltransferase activity, transferring groups other than amino-acyl groups"/>
    <property type="evidence" value="ECO:0007669"/>
    <property type="project" value="InterPro"/>
</dbReference>